<dbReference type="AlphaFoldDB" id="A0A8K0GBT8"/>
<comment type="caution">
    <text evidence="2">The sequence shown here is derived from an EMBL/GenBank/DDBJ whole genome shotgun (WGS) entry which is preliminary data.</text>
</comment>
<organism evidence="2 3">
    <name type="scientific">Ignelater luminosus</name>
    <name type="common">Cucubano</name>
    <name type="synonym">Pyrophorus luminosus</name>
    <dbReference type="NCBI Taxonomy" id="2038154"/>
    <lineage>
        <taxon>Eukaryota</taxon>
        <taxon>Metazoa</taxon>
        <taxon>Ecdysozoa</taxon>
        <taxon>Arthropoda</taxon>
        <taxon>Hexapoda</taxon>
        <taxon>Insecta</taxon>
        <taxon>Pterygota</taxon>
        <taxon>Neoptera</taxon>
        <taxon>Endopterygota</taxon>
        <taxon>Coleoptera</taxon>
        <taxon>Polyphaga</taxon>
        <taxon>Elateriformia</taxon>
        <taxon>Elateroidea</taxon>
        <taxon>Elateridae</taxon>
        <taxon>Agrypninae</taxon>
        <taxon>Pyrophorini</taxon>
        <taxon>Ignelater</taxon>
    </lineage>
</organism>
<dbReference type="EMBL" id="VTPC01008661">
    <property type="protein sequence ID" value="KAF2892588.1"/>
    <property type="molecule type" value="Genomic_DNA"/>
</dbReference>
<reference evidence="2" key="1">
    <citation type="submission" date="2019-08" db="EMBL/GenBank/DDBJ databases">
        <title>The genome of the North American firefly Photinus pyralis.</title>
        <authorList>
            <consortium name="Photinus pyralis genome working group"/>
            <person name="Fallon T.R."/>
            <person name="Sander Lower S.E."/>
            <person name="Weng J.-K."/>
        </authorList>
    </citation>
    <scope>NUCLEOTIDE SEQUENCE</scope>
    <source>
        <strain evidence="2">TRF0915ILg1</strain>
        <tissue evidence="2">Whole body</tissue>
    </source>
</reference>
<dbReference type="OrthoDB" id="6778191at2759"/>
<sequence length="317" mass="36518">MERPVIDLTADDWEIADFERFHRDQKSPSPSSSLQKTPTQTAEDKRATLDCNPLSGPENTMLTTECCNNQTCNNCVNHCYTQTSGCTKACVRQCIQPDPIKIPLPIPEIKCDETEEPSEIAIVGTTNSTNRVNITTTINLHNIINNTNIINSPVYVNNTNINHVHFPSRSQGKDVTYINTTRLETLNHHHHGCCYVLHPRECFYVQKNQTERQIKCIRRRHKECSPLCTSPVVLIMPVLRPYPLYVPQYLPGSNYQQQQRCHYVQRYPWVYCGNYQKHEPWLFRHILQCQTPSGSLRIQAPMVGGIPWFFLSEFLAM</sequence>
<protein>
    <submittedName>
        <fullName evidence="2">Uncharacterized protein</fullName>
    </submittedName>
</protein>
<gene>
    <name evidence="2" type="ORF">ILUMI_13591</name>
</gene>
<evidence type="ECO:0000256" key="1">
    <source>
        <dbReference type="SAM" id="MobiDB-lite"/>
    </source>
</evidence>
<feature type="compositionally biased region" description="Low complexity" evidence="1">
    <location>
        <begin position="27"/>
        <end position="41"/>
    </location>
</feature>
<evidence type="ECO:0000313" key="2">
    <source>
        <dbReference type="EMBL" id="KAF2892588.1"/>
    </source>
</evidence>
<dbReference type="Proteomes" id="UP000801492">
    <property type="component" value="Unassembled WGS sequence"/>
</dbReference>
<keyword evidence="3" id="KW-1185">Reference proteome</keyword>
<accession>A0A8K0GBT8</accession>
<feature type="region of interest" description="Disordered" evidence="1">
    <location>
        <begin position="20"/>
        <end position="50"/>
    </location>
</feature>
<evidence type="ECO:0000313" key="3">
    <source>
        <dbReference type="Proteomes" id="UP000801492"/>
    </source>
</evidence>
<proteinExistence type="predicted"/>
<name>A0A8K0GBT8_IGNLU</name>